<keyword evidence="4" id="KW-1185">Reference proteome</keyword>
<dbReference type="VEuPathDB" id="VectorBase:GAUT040798"/>
<sequence>MAKNKSTVYLGYEDEEITDKHVSLLSSSLNKIGGTPDWPNGDIKIPACSLCGTARPLIVQLYAPLELSQFHRSLYIFACLNPSCSQISKSWLCVRTQHLETTGQCDIIKGLASSKPINGGGGKQAKKKQVAKPTNKISWCSGADDWGGDDNALIGTLEKMDIEADEPLSEQHEEENGNIIRENNDITPLDNVVEEEIALNEEDDEDDSNSMDNELVSGFHQTEMTPQHQIVEDPNANCAAAAASVEKDGNYACSGASAAICAEIEGPETDVVLVETPEKPERDLVALLKHTPTPTSFGPLAKLSEVTLKPFFLAVEVEVHSQSKEYENYDGCLSAEHIRDLYQEYKKQDESAHSPNNGQQSGNDCGGVVRTPEDQESYEKVLPAHGDVMFHNFLSILQQNPGQILRYSRDALPLLTAPLQEAVPKCPNCNGETICEVQILSTLIPKLKMQQNRESAPIEYGNILVFTCLKSCWDTPDKMRYERVIVQAEN</sequence>
<feature type="region of interest" description="Disordered" evidence="1">
    <location>
        <begin position="347"/>
        <end position="372"/>
    </location>
</feature>
<dbReference type="InterPro" id="IPR052815">
    <property type="entry name" value="PDCD2-like_regulator"/>
</dbReference>
<dbReference type="Proteomes" id="UP000078200">
    <property type="component" value="Unassembled WGS sequence"/>
</dbReference>
<evidence type="ECO:0000313" key="3">
    <source>
        <dbReference type="EnsemblMetazoa" id="GAUT040798-PA"/>
    </source>
</evidence>
<name>A0A1A9VLK2_GLOAU</name>
<reference evidence="3" key="1">
    <citation type="submission" date="2020-05" db="UniProtKB">
        <authorList>
            <consortium name="EnsemblMetazoa"/>
        </authorList>
    </citation>
    <scope>IDENTIFICATION</scope>
    <source>
        <strain evidence="3">TTRI</strain>
    </source>
</reference>
<dbReference type="Pfam" id="PF04194">
    <property type="entry name" value="PDCD2_C"/>
    <property type="match status" value="1"/>
</dbReference>
<accession>A0A1A9VLK2</accession>
<evidence type="ECO:0000256" key="1">
    <source>
        <dbReference type="SAM" id="MobiDB-lite"/>
    </source>
</evidence>
<evidence type="ECO:0000259" key="2">
    <source>
        <dbReference type="Pfam" id="PF04194"/>
    </source>
</evidence>
<dbReference type="InterPro" id="IPR007320">
    <property type="entry name" value="PDCD2_C"/>
</dbReference>
<organism evidence="3 4">
    <name type="scientific">Glossina austeni</name>
    <name type="common">Savannah tsetse fly</name>
    <dbReference type="NCBI Taxonomy" id="7395"/>
    <lineage>
        <taxon>Eukaryota</taxon>
        <taxon>Metazoa</taxon>
        <taxon>Ecdysozoa</taxon>
        <taxon>Arthropoda</taxon>
        <taxon>Hexapoda</taxon>
        <taxon>Insecta</taxon>
        <taxon>Pterygota</taxon>
        <taxon>Neoptera</taxon>
        <taxon>Endopterygota</taxon>
        <taxon>Diptera</taxon>
        <taxon>Brachycera</taxon>
        <taxon>Muscomorpha</taxon>
        <taxon>Hippoboscoidea</taxon>
        <taxon>Glossinidae</taxon>
        <taxon>Glossina</taxon>
    </lineage>
</organism>
<dbReference type="AlphaFoldDB" id="A0A1A9VLK2"/>
<dbReference type="STRING" id="7395.A0A1A9VLK2"/>
<dbReference type="PANTHER" id="PTHR46421">
    <property type="entry name" value="PROGRAMMED CELL DEATH PROTEIN 2-LIKE"/>
    <property type="match status" value="1"/>
</dbReference>
<proteinExistence type="predicted"/>
<dbReference type="PANTHER" id="PTHR46421:SF1">
    <property type="entry name" value="PROGRAMMED CELL DEATH PROTEIN 2-LIKE"/>
    <property type="match status" value="1"/>
</dbReference>
<feature type="compositionally biased region" description="Polar residues" evidence="1">
    <location>
        <begin position="353"/>
        <end position="363"/>
    </location>
</feature>
<dbReference type="GO" id="GO:0006915">
    <property type="term" value="P:apoptotic process"/>
    <property type="evidence" value="ECO:0007669"/>
    <property type="project" value="TreeGrafter"/>
</dbReference>
<protein>
    <recommendedName>
        <fullName evidence="2">Programmed cell death protein 2 C-terminal domain-containing protein</fullName>
    </recommendedName>
</protein>
<dbReference type="GO" id="GO:0005737">
    <property type="term" value="C:cytoplasm"/>
    <property type="evidence" value="ECO:0007669"/>
    <property type="project" value="InterPro"/>
</dbReference>
<dbReference type="EnsemblMetazoa" id="GAUT040798-RA">
    <property type="protein sequence ID" value="GAUT040798-PA"/>
    <property type="gene ID" value="GAUT040798"/>
</dbReference>
<evidence type="ECO:0000313" key="4">
    <source>
        <dbReference type="Proteomes" id="UP000078200"/>
    </source>
</evidence>
<feature type="domain" description="Programmed cell death protein 2 C-terminal" evidence="2">
    <location>
        <begin position="387"/>
        <end position="487"/>
    </location>
</feature>